<keyword evidence="2" id="KW-1185">Reference proteome</keyword>
<protein>
    <submittedName>
        <fullName evidence="1">Uncharacterized protein</fullName>
    </submittedName>
</protein>
<evidence type="ECO:0000313" key="1">
    <source>
        <dbReference type="EMBL" id="PLT45042.1"/>
    </source>
</evidence>
<proteinExistence type="predicted"/>
<evidence type="ECO:0000313" key="2">
    <source>
        <dbReference type="Proteomes" id="UP000234789"/>
    </source>
</evidence>
<dbReference type="RefSeq" id="WP_101808818.1">
    <property type="nucleotide sequence ID" value="NZ_NFEZ01000004.1"/>
</dbReference>
<dbReference type="Proteomes" id="UP000234789">
    <property type="component" value="Unassembled WGS sequence"/>
</dbReference>
<gene>
    <name evidence="1" type="ORF">B8V81_3473</name>
</gene>
<reference evidence="1 2" key="1">
    <citation type="submission" date="2017-05" db="EMBL/GenBank/DDBJ databases">
        <title>Functional genome analysis of Paenibacillus pasadenensis strain R16: insights on endophytic life style and antifungal activity.</title>
        <authorList>
            <person name="Passera A."/>
            <person name="Marcolungo L."/>
            <person name="Casati P."/>
            <person name="Brasca M."/>
            <person name="Quaglino F."/>
            <person name="Delledonne M."/>
        </authorList>
    </citation>
    <scope>NUCLEOTIDE SEQUENCE [LARGE SCALE GENOMIC DNA]</scope>
    <source>
        <strain evidence="1 2">R16</strain>
    </source>
</reference>
<dbReference type="AlphaFoldDB" id="A0A2N5N416"/>
<comment type="caution">
    <text evidence="1">The sequence shown here is derived from an EMBL/GenBank/DDBJ whole genome shotgun (WGS) entry which is preliminary data.</text>
</comment>
<organism evidence="1 2">
    <name type="scientific">Paenibacillus pasadenensis</name>
    <dbReference type="NCBI Taxonomy" id="217090"/>
    <lineage>
        <taxon>Bacteria</taxon>
        <taxon>Bacillati</taxon>
        <taxon>Bacillota</taxon>
        <taxon>Bacilli</taxon>
        <taxon>Bacillales</taxon>
        <taxon>Paenibacillaceae</taxon>
        <taxon>Paenibacillus</taxon>
    </lineage>
</organism>
<dbReference type="EMBL" id="NFEZ01000004">
    <property type="protein sequence ID" value="PLT45042.1"/>
    <property type="molecule type" value="Genomic_DNA"/>
</dbReference>
<name>A0A2N5N416_9BACL</name>
<sequence length="204" mass="23051">MERELQEIQVRLAAELAAALQERRLPLAPDGNPIVEERERRLDREAARLLELRERRIGEEESRLRLLALVSGLHLRNGSLNRSHELSQELDGPDGSYLHGMMHRMEGDFSNAKYWFRLAGPHPRAETWRRRTEQLLDGTPDAEPALARRLRREPGVDPALLTDLAAASALTGHAGADTPLLERVQELELELLLEALAEVGEDRS</sequence>
<accession>A0A2N5N416</accession>